<dbReference type="InterPro" id="IPR010921">
    <property type="entry name" value="Trp_repressor/repl_initiator"/>
</dbReference>
<proteinExistence type="predicted"/>
<dbReference type="NCBIfam" id="NF047593">
    <property type="entry name" value="IS66_ISAeme5_TnpA"/>
    <property type="match status" value="1"/>
</dbReference>
<dbReference type="KEGG" id="ole:K0B96_13640"/>
<dbReference type="EMBL" id="CP080507">
    <property type="protein sequence ID" value="QYM78334.1"/>
    <property type="molecule type" value="Genomic_DNA"/>
</dbReference>
<evidence type="ECO:0000313" key="2">
    <source>
        <dbReference type="Proteomes" id="UP000825051"/>
    </source>
</evidence>
<sequence length="141" mass="15087">MAITTTGAAAETEVIETGEQRDALGRRRRPAEQRAELLAAYRSSGLTQRAFARREGINYTTFCSWAQCERAAGRLAPARPGRPQAGVVTAVRPPERISFVEAALPAMAGGSAELRVRLPDGTEVRGGDVAELAKLVRALRG</sequence>
<dbReference type="GO" id="GO:0043565">
    <property type="term" value="F:sequence-specific DNA binding"/>
    <property type="evidence" value="ECO:0007669"/>
    <property type="project" value="InterPro"/>
</dbReference>
<protein>
    <submittedName>
        <fullName evidence="1">Helix-turn-helix domain-containing protein</fullName>
    </submittedName>
</protein>
<gene>
    <name evidence="1" type="ORF">K0B96_13640</name>
</gene>
<accession>A0A8F9TV43</accession>
<dbReference type="Proteomes" id="UP000825051">
    <property type="component" value="Chromosome"/>
</dbReference>
<dbReference type="SUPFAM" id="SSF48295">
    <property type="entry name" value="TrpR-like"/>
    <property type="match status" value="1"/>
</dbReference>
<keyword evidence="2" id="KW-1185">Reference proteome</keyword>
<reference evidence="1" key="1">
    <citation type="submission" date="2021-08" db="EMBL/GenBank/DDBJ databases">
        <title>Genome of a novel bacterium of the phylum Verrucomicrobia, Oleiharenicola sp. KSB-15.</title>
        <authorList>
            <person name="Chung J.-H."/>
            <person name="Ahn J.-H."/>
            <person name="Yoon Y."/>
            <person name="Kim D.-Y."/>
            <person name="An S.-H."/>
            <person name="Park I."/>
            <person name="Yeon J."/>
        </authorList>
    </citation>
    <scope>NUCLEOTIDE SEQUENCE</scope>
    <source>
        <strain evidence="1">KSB-15</strain>
    </source>
</reference>
<name>A0A8F9TV43_9BACT</name>
<dbReference type="RefSeq" id="WP_220161438.1">
    <property type="nucleotide sequence ID" value="NZ_CP080507.1"/>
</dbReference>
<evidence type="ECO:0000313" key="1">
    <source>
        <dbReference type="EMBL" id="QYM78334.1"/>
    </source>
</evidence>
<dbReference type="AlphaFoldDB" id="A0A8F9TV43"/>
<organism evidence="1 2">
    <name type="scientific">Horticoccus luteus</name>
    <dbReference type="NCBI Taxonomy" id="2862869"/>
    <lineage>
        <taxon>Bacteria</taxon>
        <taxon>Pseudomonadati</taxon>
        <taxon>Verrucomicrobiota</taxon>
        <taxon>Opitutia</taxon>
        <taxon>Opitutales</taxon>
        <taxon>Opitutaceae</taxon>
        <taxon>Horticoccus</taxon>
    </lineage>
</organism>